<evidence type="ECO:0000313" key="2">
    <source>
        <dbReference type="EMBL" id="SNS50281.1"/>
    </source>
</evidence>
<evidence type="ECO:0000313" key="3">
    <source>
        <dbReference type="Proteomes" id="UP000198426"/>
    </source>
</evidence>
<gene>
    <name evidence="2" type="ORF">SAMN05421757_102426</name>
</gene>
<dbReference type="Proteomes" id="UP000198426">
    <property type="component" value="Unassembled WGS sequence"/>
</dbReference>
<reference evidence="2 3" key="1">
    <citation type="submission" date="2017-06" db="EMBL/GenBank/DDBJ databases">
        <authorList>
            <person name="Kim H.J."/>
            <person name="Triplett B.A."/>
        </authorList>
    </citation>
    <scope>NUCLEOTIDE SEQUENCE [LARGE SCALE GENOMIC DNA]</scope>
    <source>
        <strain evidence="2 3">DSM 29339</strain>
    </source>
</reference>
<feature type="domain" description="SseB protein N-terminal" evidence="1">
    <location>
        <begin position="17"/>
        <end position="116"/>
    </location>
</feature>
<keyword evidence="3" id="KW-1185">Reference proteome</keyword>
<organism evidence="2 3">
    <name type="scientific">Tropicimonas sediminicola</name>
    <dbReference type="NCBI Taxonomy" id="1031541"/>
    <lineage>
        <taxon>Bacteria</taxon>
        <taxon>Pseudomonadati</taxon>
        <taxon>Pseudomonadota</taxon>
        <taxon>Alphaproteobacteria</taxon>
        <taxon>Rhodobacterales</taxon>
        <taxon>Roseobacteraceae</taxon>
        <taxon>Tropicimonas</taxon>
    </lineage>
</organism>
<dbReference type="EMBL" id="FZOY01000002">
    <property type="protein sequence ID" value="SNS50281.1"/>
    <property type="molecule type" value="Genomic_DNA"/>
</dbReference>
<accession>A0A239F0Q4</accession>
<sequence length="264" mass="27917">MNDEATALDRAHQAMIAEPDSDAARMRFHERLADSELFLLLEREADGESIEPKVFPLGDGPVVLVFDRELRLAEFVGAEADFAALSGRHVVKMLAGQGIGLGVNLGVPASETILPAEAVNWLADMLGHGPQEAEERPREVSAPRSVPESLLSGLDAKLAVAAGLARLAYLVAVQYDSGRNGHLLAFVDTVPGAERALASAAGEALTFSGLEAGEMDVAFIAASDPLAARLARVGLRFDLPEPARSEVTEIAPPGMDPDDPPILR</sequence>
<dbReference type="OrthoDB" id="7831317at2"/>
<evidence type="ECO:0000259" key="1">
    <source>
        <dbReference type="Pfam" id="PF07179"/>
    </source>
</evidence>
<proteinExistence type="predicted"/>
<dbReference type="InterPro" id="IPR009839">
    <property type="entry name" value="SseB_N"/>
</dbReference>
<protein>
    <recommendedName>
        <fullName evidence="1">SseB protein N-terminal domain-containing protein</fullName>
    </recommendedName>
</protein>
<dbReference type="Pfam" id="PF07179">
    <property type="entry name" value="SseB"/>
    <property type="match status" value="1"/>
</dbReference>
<name>A0A239F0Q4_9RHOB</name>
<dbReference type="RefSeq" id="WP_089232162.1">
    <property type="nucleotide sequence ID" value="NZ_FZOY01000002.1"/>
</dbReference>
<dbReference type="AlphaFoldDB" id="A0A239F0Q4"/>